<evidence type="ECO:0000313" key="1">
    <source>
        <dbReference type="EMBL" id="KAJ8002681.1"/>
    </source>
</evidence>
<gene>
    <name evidence="1" type="ORF">DPEC_G00161410</name>
</gene>
<accession>A0ACC2GGH5</accession>
<name>A0ACC2GGH5_DALPE</name>
<protein>
    <submittedName>
        <fullName evidence="1">Uncharacterized protein</fullName>
    </submittedName>
</protein>
<comment type="caution">
    <text evidence="1">The sequence shown here is derived from an EMBL/GenBank/DDBJ whole genome shotgun (WGS) entry which is preliminary data.</text>
</comment>
<reference evidence="1" key="1">
    <citation type="submission" date="2021-05" db="EMBL/GenBank/DDBJ databases">
        <authorList>
            <person name="Pan Q."/>
            <person name="Jouanno E."/>
            <person name="Zahm M."/>
            <person name="Klopp C."/>
            <person name="Cabau C."/>
            <person name="Louis A."/>
            <person name="Berthelot C."/>
            <person name="Parey E."/>
            <person name="Roest Crollius H."/>
            <person name="Montfort J."/>
            <person name="Robinson-Rechavi M."/>
            <person name="Bouchez O."/>
            <person name="Lampietro C."/>
            <person name="Lopez Roques C."/>
            <person name="Donnadieu C."/>
            <person name="Postlethwait J."/>
            <person name="Bobe J."/>
            <person name="Dillon D."/>
            <person name="Chandos A."/>
            <person name="von Hippel F."/>
            <person name="Guiguen Y."/>
        </authorList>
    </citation>
    <scope>NUCLEOTIDE SEQUENCE</scope>
    <source>
        <strain evidence="1">YG-Jan2019</strain>
    </source>
</reference>
<sequence>MIISRDKEYLRQGCPPRPFAFGMSLTISVCVYNVLTCPYVTVNDLGVAPIGTEILVDTSMPETWLLPMIGCNVSAWLMGEMCSSSLIPRIVCLHGALGPTGNRPEREAREGMWAFLHLRDPVLEGQRSPGAKVQQYTRHAGKKHIDHLRQLH</sequence>
<dbReference type="EMBL" id="CM055740">
    <property type="protein sequence ID" value="KAJ8002681.1"/>
    <property type="molecule type" value="Genomic_DNA"/>
</dbReference>
<evidence type="ECO:0000313" key="2">
    <source>
        <dbReference type="Proteomes" id="UP001157502"/>
    </source>
</evidence>
<proteinExistence type="predicted"/>
<organism evidence="1 2">
    <name type="scientific">Dallia pectoralis</name>
    <name type="common">Alaska blackfish</name>
    <dbReference type="NCBI Taxonomy" id="75939"/>
    <lineage>
        <taxon>Eukaryota</taxon>
        <taxon>Metazoa</taxon>
        <taxon>Chordata</taxon>
        <taxon>Craniata</taxon>
        <taxon>Vertebrata</taxon>
        <taxon>Euteleostomi</taxon>
        <taxon>Actinopterygii</taxon>
        <taxon>Neopterygii</taxon>
        <taxon>Teleostei</taxon>
        <taxon>Protacanthopterygii</taxon>
        <taxon>Esociformes</taxon>
        <taxon>Umbridae</taxon>
        <taxon>Dallia</taxon>
    </lineage>
</organism>
<keyword evidence="2" id="KW-1185">Reference proteome</keyword>
<dbReference type="Proteomes" id="UP001157502">
    <property type="component" value="Chromosome 13"/>
</dbReference>